<keyword evidence="1" id="KW-0175">Coiled coil</keyword>
<evidence type="ECO:0000313" key="2">
    <source>
        <dbReference type="EMBL" id="MDA5106811.1"/>
    </source>
</evidence>
<feature type="coiled-coil region" evidence="1">
    <location>
        <begin position="63"/>
        <end position="90"/>
    </location>
</feature>
<protein>
    <submittedName>
        <fullName evidence="2">Uncharacterized protein</fullName>
    </submittedName>
</protein>
<accession>A0A9X3TLU9</accession>
<gene>
    <name evidence="2" type="ORF">O3V59_00405</name>
</gene>
<dbReference type="EMBL" id="JAPYYP010000001">
    <property type="protein sequence ID" value="MDA5106811.1"/>
    <property type="molecule type" value="Genomic_DNA"/>
</dbReference>
<proteinExistence type="predicted"/>
<dbReference type="AlphaFoldDB" id="A0A9X3TLU9"/>
<comment type="caution">
    <text evidence="2">The sequence shown here is derived from an EMBL/GenBank/DDBJ whole genome shotgun (WGS) entry which is preliminary data.</text>
</comment>
<dbReference type="RefSeq" id="WP_271139224.1">
    <property type="nucleotide sequence ID" value="NZ_JAPYYP010000001.1"/>
</dbReference>
<keyword evidence="3" id="KW-1185">Reference proteome</keyword>
<evidence type="ECO:0000313" key="3">
    <source>
        <dbReference type="Proteomes" id="UP001151071"/>
    </source>
</evidence>
<organism evidence="2 3">
    <name type="scientific">Brevibacillus thermoruber</name>
    <dbReference type="NCBI Taxonomy" id="33942"/>
    <lineage>
        <taxon>Bacteria</taxon>
        <taxon>Bacillati</taxon>
        <taxon>Bacillota</taxon>
        <taxon>Bacilli</taxon>
        <taxon>Bacillales</taxon>
        <taxon>Paenibacillaceae</taxon>
        <taxon>Brevibacillus</taxon>
    </lineage>
</organism>
<reference evidence="2" key="1">
    <citation type="submission" date="2022-12" db="EMBL/GenBank/DDBJ databases">
        <title>Draft genome sequence of the thermophilic strain Brevibacillus thermoruber HT42, isolated from Los Humeros, Puebla, Mexico, with biotechnological potential.</title>
        <authorList>
            <person name="Lara Sanchez J."/>
            <person name="Solis Palacios R."/>
            <person name="Bustos Baena A.S."/>
            <person name="Ruz Baez A.E."/>
            <person name="Espinosa Luna G."/>
            <person name="Oliart Ros R.M."/>
        </authorList>
    </citation>
    <scope>NUCLEOTIDE SEQUENCE</scope>
    <source>
        <strain evidence="2">HT42</strain>
    </source>
</reference>
<sequence length="119" mass="14210">MEKRKRGEPPHWVMPGVFSGHVIIEEAVERVTSVKLPELLPFEGPASKERIEQPEEPLWKERIEQLEAQVTALRESLAAWEERFKALEAEQKRECEYLYQVVLSLKKEWEKERDEHRHH</sequence>
<evidence type="ECO:0000256" key="1">
    <source>
        <dbReference type="SAM" id="Coils"/>
    </source>
</evidence>
<dbReference type="Proteomes" id="UP001151071">
    <property type="component" value="Unassembled WGS sequence"/>
</dbReference>
<name>A0A9X3TLU9_9BACL</name>